<protein>
    <submittedName>
        <fullName evidence="3">Uncharacterized protein</fullName>
    </submittedName>
</protein>
<organism evidence="3 4">
    <name type="scientific">Vanilla planifolia</name>
    <name type="common">Vanilla</name>
    <dbReference type="NCBI Taxonomy" id="51239"/>
    <lineage>
        <taxon>Eukaryota</taxon>
        <taxon>Viridiplantae</taxon>
        <taxon>Streptophyta</taxon>
        <taxon>Embryophyta</taxon>
        <taxon>Tracheophyta</taxon>
        <taxon>Spermatophyta</taxon>
        <taxon>Magnoliopsida</taxon>
        <taxon>Liliopsida</taxon>
        <taxon>Asparagales</taxon>
        <taxon>Orchidaceae</taxon>
        <taxon>Vanilloideae</taxon>
        <taxon>Vanilleae</taxon>
        <taxon>Vanilla</taxon>
    </lineage>
</organism>
<dbReference type="Proteomes" id="UP000636800">
    <property type="component" value="Unassembled WGS sequence"/>
</dbReference>
<feature type="region of interest" description="Disordered" evidence="1">
    <location>
        <begin position="145"/>
        <end position="179"/>
    </location>
</feature>
<comment type="caution">
    <text evidence="3">The sequence shown here is derived from an EMBL/GenBank/DDBJ whole genome shotgun (WGS) entry which is preliminary data.</text>
</comment>
<feature type="region of interest" description="Disordered" evidence="1">
    <location>
        <begin position="41"/>
        <end position="99"/>
    </location>
</feature>
<evidence type="ECO:0000256" key="1">
    <source>
        <dbReference type="SAM" id="MobiDB-lite"/>
    </source>
</evidence>
<keyword evidence="2" id="KW-0472">Membrane</keyword>
<keyword evidence="4" id="KW-1185">Reference proteome</keyword>
<dbReference type="PANTHER" id="PTHR36801">
    <property type="entry name" value="OS06G0150200 PROTEIN"/>
    <property type="match status" value="1"/>
</dbReference>
<feature type="transmembrane region" description="Helical" evidence="2">
    <location>
        <begin position="14"/>
        <end position="35"/>
    </location>
</feature>
<dbReference type="EMBL" id="JADCNL010000004">
    <property type="protein sequence ID" value="KAG0485067.1"/>
    <property type="molecule type" value="Genomic_DNA"/>
</dbReference>
<reference evidence="3 4" key="1">
    <citation type="journal article" date="2020" name="Nat. Food">
        <title>A phased Vanilla planifolia genome enables genetic improvement of flavour and production.</title>
        <authorList>
            <person name="Hasing T."/>
            <person name="Tang H."/>
            <person name="Brym M."/>
            <person name="Khazi F."/>
            <person name="Huang T."/>
            <person name="Chambers A.H."/>
        </authorList>
    </citation>
    <scope>NUCLEOTIDE SEQUENCE [LARGE SCALE GENOMIC DNA]</scope>
    <source>
        <tissue evidence="3">Leaf</tissue>
    </source>
</reference>
<sequence length="193" mass="20971">MGRTLLSTLQTSPLPLPLLASFIVLLAISLAYALCASHNRKLSKQSPRPQPPPSESSSKELAPNPPTGTEGKNETATHGPICPATSAAPPSTPRRKLAVSLSIKLPEGLSRALTGRREAPEKEIKEELESVWTKTIILGEKCKVPEDGNEEEGEMVLHDENGNRQRIYHPRTPRSMPISRTNSFVSVEVIPVS</sequence>
<accession>A0A835RFN1</accession>
<evidence type="ECO:0000256" key="2">
    <source>
        <dbReference type="SAM" id="Phobius"/>
    </source>
</evidence>
<dbReference type="OrthoDB" id="565904at2759"/>
<name>A0A835RFN1_VANPL</name>
<evidence type="ECO:0000313" key="3">
    <source>
        <dbReference type="EMBL" id="KAG0485067.1"/>
    </source>
</evidence>
<proteinExistence type="predicted"/>
<keyword evidence="2" id="KW-1133">Transmembrane helix</keyword>
<dbReference type="AlphaFoldDB" id="A0A835RFN1"/>
<dbReference type="PANTHER" id="PTHR36801:SF2">
    <property type="entry name" value="OS01G0570601 PROTEIN"/>
    <property type="match status" value="1"/>
</dbReference>
<keyword evidence="2" id="KW-0812">Transmembrane</keyword>
<gene>
    <name evidence="3" type="ORF">HPP92_009146</name>
</gene>
<evidence type="ECO:0000313" key="4">
    <source>
        <dbReference type="Proteomes" id="UP000636800"/>
    </source>
</evidence>